<evidence type="ECO:0000313" key="3">
    <source>
        <dbReference type="Proteomes" id="UP001519295"/>
    </source>
</evidence>
<dbReference type="RefSeq" id="WP_210036504.1">
    <property type="nucleotide sequence ID" value="NZ_JAGINU010000002.1"/>
</dbReference>
<reference evidence="2 3" key="1">
    <citation type="submission" date="2021-03" db="EMBL/GenBank/DDBJ databases">
        <title>Sequencing the genomes of 1000 actinobacteria strains.</title>
        <authorList>
            <person name="Klenk H.-P."/>
        </authorList>
    </citation>
    <scope>NUCLEOTIDE SEQUENCE [LARGE SCALE GENOMIC DNA]</scope>
    <source>
        <strain evidence="2 3">DSM 45256</strain>
    </source>
</reference>
<comment type="caution">
    <text evidence="2">The sequence shown here is derived from an EMBL/GenBank/DDBJ whole genome shotgun (WGS) entry which is preliminary data.</text>
</comment>
<proteinExistence type="predicted"/>
<feature type="region of interest" description="Disordered" evidence="1">
    <location>
        <begin position="76"/>
        <end position="101"/>
    </location>
</feature>
<feature type="compositionally biased region" description="Basic and acidic residues" evidence="1">
    <location>
        <begin position="79"/>
        <end position="101"/>
    </location>
</feature>
<name>A0ABS4W543_9PSEU</name>
<gene>
    <name evidence="2" type="ORF">JOF36_007114</name>
</gene>
<evidence type="ECO:0000256" key="1">
    <source>
        <dbReference type="SAM" id="MobiDB-lite"/>
    </source>
</evidence>
<dbReference type="EMBL" id="JAGINU010000002">
    <property type="protein sequence ID" value="MBP2371341.1"/>
    <property type="molecule type" value="Genomic_DNA"/>
</dbReference>
<keyword evidence="3" id="KW-1185">Reference proteome</keyword>
<feature type="region of interest" description="Disordered" evidence="1">
    <location>
        <begin position="1"/>
        <end position="26"/>
    </location>
</feature>
<dbReference type="Proteomes" id="UP001519295">
    <property type="component" value="Unassembled WGS sequence"/>
</dbReference>
<organism evidence="2 3">
    <name type="scientific">Pseudonocardia parietis</name>
    <dbReference type="NCBI Taxonomy" id="570936"/>
    <lineage>
        <taxon>Bacteria</taxon>
        <taxon>Bacillati</taxon>
        <taxon>Actinomycetota</taxon>
        <taxon>Actinomycetes</taxon>
        <taxon>Pseudonocardiales</taxon>
        <taxon>Pseudonocardiaceae</taxon>
        <taxon>Pseudonocardia</taxon>
    </lineage>
</organism>
<accession>A0ABS4W543</accession>
<protein>
    <submittedName>
        <fullName evidence="2">Uncharacterized protein</fullName>
    </submittedName>
</protein>
<feature type="compositionally biased region" description="Basic residues" evidence="1">
    <location>
        <begin position="1"/>
        <end position="16"/>
    </location>
</feature>
<evidence type="ECO:0000313" key="2">
    <source>
        <dbReference type="EMBL" id="MBP2371341.1"/>
    </source>
</evidence>
<sequence length="101" mass="11369">MSERRRRPNGAAKRYKGPRELVGTRVPPEITDKVDAKRSDLGLTRNDYLFAALLVAFEKPEEIKAAAAALTDMLPNRRTSTEDDQLRLVDETSQEALKRTA</sequence>